<dbReference type="Gramene" id="Pp3c12_18110V3.1">
    <property type="protein sequence ID" value="Pp3c12_18110V3.1"/>
    <property type="gene ID" value="Pp3c12_18110"/>
</dbReference>
<evidence type="ECO:0000313" key="3">
    <source>
        <dbReference type="Proteomes" id="UP000006727"/>
    </source>
</evidence>
<proteinExistence type="predicted"/>
<reference evidence="1 3" key="2">
    <citation type="journal article" date="2018" name="Plant J.">
        <title>The Physcomitrella patens chromosome-scale assembly reveals moss genome structure and evolution.</title>
        <authorList>
            <person name="Lang D."/>
            <person name="Ullrich K.K."/>
            <person name="Murat F."/>
            <person name="Fuchs J."/>
            <person name="Jenkins J."/>
            <person name="Haas F.B."/>
            <person name="Piednoel M."/>
            <person name="Gundlach H."/>
            <person name="Van Bel M."/>
            <person name="Meyberg R."/>
            <person name="Vives C."/>
            <person name="Morata J."/>
            <person name="Symeonidi A."/>
            <person name="Hiss M."/>
            <person name="Muchero W."/>
            <person name="Kamisugi Y."/>
            <person name="Saleh O."/>
            <person name="Blanc G."/>
            <person name="Decker E.L."/>
            <person name="van Gessel N."/>
            <person name="Grimwood J."/>
            <person name="Hayes R.D."/>
            <person name="Graham S.W."/>
            <person name="Gunter L.E."/>
            <person name="McDaniel S.F."/>
            <person name="Hoernstein S.N.W."/>
            <person name="Larsson A."/>
            <person name="Li F.W."/>
            <person name="Perroud P.F."/>
            <person name="Phillips J."/>
            <person name="Ranjan P."/>
            <person name="Rokshar D.S."/>
            <person name="Rothfels C.J."/>
            <person name="Schneider L."/>
            <person name="Shu S."/>
            <person name="Stevenson D.W."/>
            <person name="Thummler F."/>
            <person name="Tillich M."/>
            <person name="Villarreal Aguilar J.C."/>
            <person name="Widiez T."/>
            <person name="Wong G.K."/>
            <person name="Wymore A."/>
            <person name="Zhang Y."/>
            <person name="Zimmer A.D."/>
            <person name="Quatrano R.S."/>
            <person name="Mayer K.F.X."/>
            <person name="Goodstein D."/>
            <person name="Casacuberta J.M."/>
            <person name="Vandepoele K."/>
            <person name="Reski R."/>
            <person name="Cuming A.C."/>
            <person name="Tuskan G.A."/>
            <person name="Maumus F."/>
            <person name="Salse J."/>
            <person name="Schmutz J."/>
            <person name="Rensing S.A."/>
        </authorList>
    </citation>
    <scope>NUCLEOTIDE SEQUENCE [LARGE SCALE GENOMIC DNA]</scope>
    <source>
        <strain evidence="2 3">cv. Gransden 2004</strain>
    </source>
</reference>
<dbReference type="Proteomes" id="UP000006727">
    <property type="component" value="Chromosome 12"/>
</dbReference>
<gene>
    <name evidence="1" type="ORF">PHYPA_016430</name>
</gene>
<accession>A0A2K1JR78</accession>
<dbReference type="EMBL" id="ABEU02000012">
    <property type="protein sequence ID" value="PNR44047.1"/>
    <property type="molecule type" value="Genomic_DNA"/>
</dbReference>
<dbReference type="InParanoid" id="A0A2K1JR78"/>
<reference evidence="2" key="3">
    <citation type="submission" date="2020-12" db="UniProtKB">
        <authorList>
            <consortium name="EnsemblPlants"/>
        </authorList>
    </citation>
    <scope>IDENTIFICATION</scope>
</reference>
<organism evidence="1">
    <name type="scientific">Physcomitrium patens</name>
    <name type="common">Spreading-leaved earth moss</name>
    <name type="synonym">Physcomitrella patens</name>
    <dbReference type="NCBI Taxonomy" id="3218"/>
    <lineage>
        <taxon>Eukaryota</taxon>
        <taxon>Viridiplantae</taxon>
        <taxon>Streptophyta</taxon>
        <taxon>Embryophyta</taxon>
        <taxon>Bryophyta</taxon>
        <taxon>Bryophytina</taxon>
        <taxon>Bryopsida</taxon>
        <taxon>Funariidae</taxon>
        <taxon>Funariales</taxon>
        <taxon>Funariaceae</taxon>
        <taxon>Physcomitrium</taxon>
    </lineage>
</organism>
<sequence length="119" mass="13780">METLRGKIDLIRFTRRCLLQLLQSWYLSHSESRRTEDHHLALLVLCSPASNILIHVHQNKAELLHRLTDKEPAEGLTDLVLNICNWTNNNTPTCSMNHQEWGEALQAFNVDEDFQNAEC</sequence>
<dbReference type="EnsemblPlants" id="Pp3c12_18110V3.1">
    <property type="protein sequence ID" value="Pp3c12_18110V3.1"/>
    <property type="gene ID" value="Pp3c12_18110"/>
</dbReference>
<keyword evidence="3" id="KW-1185">Reference proteome</keyword>
<name>A0A2K1JR78_PHYPA</name>
<protein>
    <submittedName>
        <fullName evidence="1 2">Uncharacterized protein</fullName>
    </submittedName>
</protein>
<evidence type="ECO:0000313" key="1">
    <source>
        <dbReference type="EMBL" id="PNR44047.1"/>
    </source>
</evidence>
<dbReference type="AlphaFoldDB" id="A0A2K1JR78"/>
<reference evidence="1 3" key="1">
    <citation type="journal article" date="2008" name="Science">
        <title>The Physcomitrella genome reveals evolutionary insights into the conquest of land by plants.</title>
        <authorList>
            <person name="Rensing S."/>
            <person name="Lang D."/>
            <person name="Zimmer A."/>
            <person name="Terry A."/>
            <person name="Salamov A."/>
            <person name="Shapiro H."/>
            <person name="Nishiyama T."/>
            <person name="Perroud P.-F."/>
            <person name="Lindquist E."/>
            <person name="Kamisugi Y."/>
            <person name="Tanahashi T."/>
            <person name="Sakakibara K."/>
            <person name="Fujita T."/>
            <person name="Oishi K."/>
            <person name="Shin-I T."/>
            <person name="Kuroki Y."/>
            <person name="Toyoda A."/>
            <person name="Suzuki Y."/>
            <person name="Hashimoto A."/>
            <person name="Yamaguchi K."/>
            <person name="Sugano A."/>
            <person name="Kohara Y."/>
            <person name="Fujiyama A."/>
            <person name="Anterola A."/>
            <person name="Aoki S."/>
            <person name="Ashton N."/>
            <person name="Barbazuk W.B."/>
            <person name="Barker E."/>
            <person name="Bennetzen J."/>
            <person name="Bezanilla M."/>
            <person name="Blankenship R."/>
            <person name="Cho S.H."/>
            <person name="Dutcher S."/>
            <person name="Estelle M."/>
            <person name="Fawcett J.A."/>
            <person name="Gundlach H."/>
            <person name="Hanada K."/>
            <person name="Heyl A."/>
            <person name="Hicks K.A."/>
            <person name="Hugh J."/>
            <person name="Lohr M."/>
            <person name="Mayer K."/>
            <person name="Melkozernov A."/>
            <person name="Murata T."/>
            <person name="Nelson D."/>
            <person name="Pils B."/>
            <person name="Prigge M."/>
            <person name="Reiss B."/>
            <person name="Renner T."/>
            <person name="Rombauts S."/>
            <person name="Rushton P."/>
            <person name="Sanderfoot A."/>
            <person name="Schween G."/>
            <person name="Shiu S.-H."/>
            <person name="Stueber K."/>
            <person name="Theodoulou F.L."/>
            <person name="Tu H."/>
            <person name="Van de Peer Y."/>
            <person name="Verrier P.J."/>
            <person name="Waters E."/>
            <person name="Wood A."/>
            <person name="Yang L."/>
            <person name="Cove D."/>
            <person name="Cuming A."/>
            <person name="Hasebe M."/>
            <person name="Lucas S."/>
            <person name="Mishler D.B."/>
            <person name="Reski R."/>
            <person name="Grigoriev I."/>
            <person name="Quatrano R.S."/>
            <person name="Boore J.L."/>
        </authorList>
    </citation>
    <scope>NUCLEOTIDE SEQUENCE [LARGE SCALE GENOMIC DNA]</scope>
    <source>
        <strain evidence="2 3">cv. Gransden 2004</strain>
    </source>
</reference>
<evidence type="ECO:0000313" key="2">
    <source>
        <dbReference type="EnsemblPlants" id="Pp3c12_18110V3.1"/>
    </source>
</evidence>